<comment type="caution">
    <text evidence="2">The sequence shown here is derived from an EMBL/GenBank/DDBJ whole genome shotgun (WGS) entry which is preliminary data.</text>
</comment>
<evidence type="ECO:0000256" key="1">
    <source>
        <dbReference type="SAM" id="MobiDB-lite"/>
    </source>
</evidence>
<dbReference type="STRING" id="1227482.C469_08760"/>
<sequence>MRIRDALESDAEALATAIDRPRGVVKDMIHDRSVRVAVTGDGGNSDDDDSGGENSEGEDSSTVAGFVAFDARGDIVHVTDFDGDDKAIPRLFEEPRRFARREGMSVEVVVPDDERTGELLEDAGFESVGPGPRFEGRRTTRYVVDSADLD</sequence>
<dbReference type="Proteomes" id="UP000011650">
    <property type="component" value="Unassembled WGS sequence"/>
</dbReference>
<gene>
    <name evidence="2" type="ORF">C469_08760</name>
</gene>
<organism evidence="2 3">
    <name type="scientific">Halorubrum lipolyticum DSM 21995</name>
    <dbReference type="NCBI Taxonomy" id="1227482"/>
    <lineage>
        <taxon>Archaea</taxon>
        <taxon>Methanobacteriati</taxon>
        <taxon>Methanobacteriota</taxon>
        <taxon>Stenosarchaea group</taxon>
        <taxon>Halobacteria</taxon>
        <taxon>Halobacteriales</taxon>
        <taxon>Haloferacaceae</taxon>
        <taxon>Halorubrum</taxon>
    </lineage>
</organism>
<evidence type="ECO:0008006" key="4">
    <source>
        <dbReference type="Google" id="ProtNLM"/>
    </source>
</evidence>
<dbReference type="AlphaFoldDB" id="M0NUV7"/>
<proteinExistence type="predicted"/>
<dbReference type="RefSeq" id="WP_008005716.1">
    <property type="nucleotide sequence ID" value="NZ_AOJG01000023.1"/>
</dbReference>
<feature type="region of interest" description="Disordered" evidence="1">
    <location>
        <begin position="35"/>
        <end position="62"/>
    </location>
</feature>
<dbReference type="PATRIC" id="fig|1227482.3.peg.1767"/>
<reference evidence="2 3" key="1">
    <citation type="journal article" date="2014" name="PLoS Genet.">
        <title>Phylogenetically driven sequencing of extremely halophilic archaea reveals strategies for static and dynamic osmo-response.</title>
        <authorList>
            <person name="Becker E.A."/>
            <person name="Seitzer P.M."/>
            <person name="Tritt A."/>
            <person name="Larsen D."/>
            <person name="Krusor M."/>
            <person name="Yao A.I."/>
            <person name="Wu D."/>
            <person name="Madern D."/>
            <person name="Eisen J.A."/>
            <person name="Darling A.E."/>
            <person name="Facciotti M.T."/>
        </authorList>
    </citation>
    <scope>NUCLEOTIDE SEQUENCE [LARGE SCALE GENOMIC DNA]</scope>
    <source>
        <strain evidence="2 3">DSM 21995</strain>
    </source>
</reference>
<evidence type="ECO:0000313" key="3">
    <source>
        <dbReference type="Proteomes" id="UP000011650"/>
    </source>
</evidence>
<name>M0NUV7_9EURY</name>
<protein>
    <recommendedName>
        <fullName evidence="4">N-acetyltransferase domain-containing protein</fullName>
    </recommendedName>
</protein>
<dbReference type="OrthoDB" id="212869at2157"/>
<evidence type="ECO:0000313" key="2">
    <source>
        <dbReference type="EMBL" id="EMA60365.1"/>
    </source>
</evidence>
<accession>M0NUV7</accession>
<feature type="compositionally biased region" description="Acidic residues" evidence="1">
    <location>
        <begin position="44"/>
        <end position="59"/>
    </location>
</feature>
<dbReference type="EMBL" id="AOJG01000023">
    <property type="protein sequence ID" value="EMA60365.1"/>
    <property type="molecule type" value="Genomic_DNA"/>
</dbReference>
<keyword evidence="3" id="KW-1185">Reference proteome</keyword>